<dbReference type="PANTHER" id="PTHR43394:SF1">
    <property type="entry name" value="ATP-BINDING CASSETTE SUB-FAMILY B MEMBER 10, MITOCHONDRIAL"/>
    <property type="match status" value="1"/>
</dbReference>
<comment type="caution">
    <text evidence="2">The sequence shown here is derived from an EMBL/GenBank/DDBJ whole genome shotgun (WGS) entry which is preliminary data.</text>
</comment>
<dbReference type="InterPro" id="IPR039421">
    <property type="entry name" value="Type_1_exporter"/>
</dbReference>
<gene>
    <name evidence="2" type="ORF">GCM10009765_50820</name>
</gene>
<name>A0ABN2HYP7_9ACTN</name>
<evidence type="ECO:0000259" key="1">
    <source>
        <dbReference type="PROSITE" id="PS50893"/>
    </source>
</evidence>
<protein>
    <recommendedName>
        <fullName evidence="1">ABC transporter domain-containing protein</fullName>
    </recommendedName>
</protein>
<organism evidence="2 3">
    <name type="scientific">Fodinicola feengrottensis</name>
    <dbReference type="NCBI Taxonomy" id="435914"/>
    <lineage>
        <taxon>Bacteria</taxon>
        <taxon>Bacillati</taxon>
        <taxon>Actinomycetota</taxon>
        <taxon>Actinomycetes</taxon>
        <taxon>Mycobacteriales</taxon>
        <taxon>Fodinicola</taxon>
    </lineage>
</organism>
<dbReference type="InterPro" id="IPR003439">
    <property type="entry name" value="ABC_transporter-like_ATP-bd"/>
</dbReference>
<feature type="domain" description="ABC transporter" evidence="1">
    <location>
        <begin position="1"/>
        <end position="176"/>
    </location>
</feature>
<accession>A0ABN2HYP7</accession>
<dbReference type="Proteomes" id="UP001500618">
    <property type="component" value="Unassembled WGS sequence"/>
</dbReference>
<dbReference type="PROSITE" id="PS50893">
    <property type="entry name" value="ABC_TRANSPORTER_2"/>
    <property type="match status" value="1"/>
</dbReference>
<evidence type="ECO:0000313" key="2">
    <source>
        <dbReference type="EMBL" id="GAA1695443.1"/>
    </source>
</evidence>
<dbReference type="Gene3D" id="3.40.50.300">
    <property type="entry name" value="P-loop containing nucleotide triphosphate hydrolases"/>
    <property type="match status" value="1"/>
</dbReference>
<dbReference type="PROSITE" id="PS00211">
    <property type="entry name" value="ABC_TRANSPORTER_1"/>
    <property type="match status" value="1"/>
</dbReference>
<keyword evidence="3" id="KW-1185">Reference proteome</keyword>
<dbReference type="InterPro" id="IPR027417">
    <property type="entry name" value="P-loop_NTPase"/>
</dbReference>
<reference evidence="2 3" key="1">
    <citation type="journal article" date="2019" name="Int. J. Syst. Evol. Microbiol.">
        <title>The Global Catalogue of Microorganisms (GCM) 10K type strain sequencing project: providing services to taxonomists for standard genome sequencing and annotation.</title>
        <authorList>
            <consortium name="The Broad Institute Genomics Platform"/>
            <consortium name="The Broad Institute Genome Sequencing Center for Infectious Disease"/>
            <person name="Wu L."/>
            <person name="Ma J."/>
        </authorList>
    </citation>
    <scope>NUCLEOTIDE SEQUENCE [LARGE SCALE GENOMIC DNA]</scope>
    <source>
        <strain evidence="2 3">JCM 14718</strain>
    </source>
</reference>
<dbReference type="EMBL" id="BAAANY010000020">
    <property type="protein sequence ID" value="GAA1695443.1"/>
    <property type="molecule type" value="Genomic_DNA"/>
</dbReference>
<dbReference type="RefSeq" id="WP_279579161.1">
    <property type="nucleotide sequence ID" value="NZ_BAAANY010000020.1"/>
</dbReference>
<dbReference type="InterPro" id="IPR017871">
    <property type="entry name" value="ABC_transporter-like_CS"/>
</dbReference>
<dbReference type="SUPFAM" id="SSF52540">
    <property type="entry name" value="P-loop containing nucleoside triphosphate hydrolases"/>
    <property type="match status" value="1"/>
</dbReference>
<sequence>MLAGLVRPEAGSVQLPASRVLTQDAHLFRTTIRANLALARPDATEAELLAAVRLSGAREWVASLPAGLDTVVGEGGRPISGGQRQRLLLARAVLADPDVLLLDEPTEGLEMAAADEVLAGLLRARAGRTTVVVTHRLAGLSEMDEVVVLDCGRAVQRGPHNQLLAGPGPYQDLWSAELLVS</sequence>
<evidence type="ECO:0000313" key="3">
    <source>
        <dbReference type="Proteomes" id="UP001500618"/>
    </source>
</evidence>
<proteinExistence type="predicted"/>
<dbReference type="Pfam" id="PF00005">
    <property type="entry name" value="ABC_tran"/>
    <property type="match status" value="1"/>
</dbReference>
<dbReference type="PANTHER" id="PTHR43394">
    <property type="entry name" value="ATP-DEPENDENT PERMEASE MDL1, MITOCHONDRIAL"/>
    <property type="match status" value="1"/>
</dbReference>